<dbReference type="Proteomes" id="UP001460072">
    <property type="component" value="Unassembled WGS sequence"/>
</dbReference>
<evidence type="ECO:0000313" key="2">
    <source>
        <dbReference type="Proteomes" id="UP001460072"/>
    </source>
</evidence>
<proteinExistence type="predicted"/>
<sequence>MKTYTKLNFHKHTFCLWREVSFAEIENLPINHKSKSGSGYIFTEVGVYRTSNHWGRAANCRWRLIADENFKSQQTKVGFAHWTDFYPNDETSKLFFIKVDFSPETSGKEVNFYHKLSPDYEPKYVLRNASETAKTIKVIKEILTETAWSKYLQFDDLEVLRKEIVERLVTTEKSFLEIKKMYL</sequence>
<reference evidence="1 2" key="1">
    <citation type="submission" date="2024-03" db="EMBL/GenBank/DDBJ databases">
        <title>Two novel species of the genus Flavobacterium exhibiting potentially degradation of complex polysaccharides.</title>
        <authorList>
            <person name="Lian X."/>
        </authorList>
    </citation>
    <scope>NUCLEOTIDE SEQUENCE [LARGE SCALE GENOMIC DNA]</scope>
    <source>
        <strain evidence="2">j3</strain>
    </source>
</reference>
<evidence type="ECO:0008006" key="3">
    <source>
        <dbReference type="Google" id="ProtNLM"/>
    </source>
</evidence>
<dbReference type="RefSeq" id="WP_342695572.1">
    <property type="nucleotide sequence ID" value="NZ_JBCGDO010000007.1"/>
</dbReference>
<evidence type="ECO:0000313" key="1">
    <source>
        <dbReference type="EMBL" id="MEM0542351.1"/>
    </source>
</evidence>
<organism evidence="1 2">
    <name type="scientific">Flavobacterium aureirubrum</name>
    <dbReference type="NCBI Taxonomy" id="3133147"/>
    <lineage>
        <taxon>Bacteria</taxon>
        <taxon>Pseudomonadati</taxon>
        <taxon>Bacteroidota</taxon>
        <taxon>Flavobacteriia</taxon>
        <taxon>Flavobacteriales</taxon>
        <taxon>Flavobacteriaceae</taxon>
        <taxon>Flavobacterium</taxon>
    </lineage>
</organism>
<dbReference type="EMBL" id="JBCGDO010000007">
    <property type="protein sequence ID" value="MEM0542351.1"/>
    <property type="molecule type" value="Genomic_DNA"/>
</dbReference>
<keyword evidence="2" id="KW-1185">Reference proteome</keyword>
<name>A0ABU9N4M3_9FLAO</name>
<accession>A0ABU9N4M3</accession>
<gene>
    <name evidence="1" type="ORF">WFZ85_06960</name>
</gene>
<protein>
    <recommendedName>
        <fullName evidence="3">DUF402 domain-containing protein</fullName>
    </recommendedName>
</protein>
<comment type="caution">
    <text evidence="1">The sequence shown here is derived from an EMBL/GenBank/DDBJ whole genome shotgun (WGS) entry which is preliminary data.</text>
</comment>